<dbReference type="EMBL" id="LIAE01009829">
    <property type="protein sequence ID" value="PAV68055.1"/>
    <property type="molecule type" value="Genomic_DNA"/>
</dbReference>
<sequence>MARVAGQGHQAEVGQGLDLDPQRREVHAAVDHQGRHAVVHRLAPQQRYTAVESQLGKATGGIHPHNARRMVMHLRLGARVDLAGLQRGDAHQQAVDAVGSALIPLSADHGPRHGKRLFATETVQFEHRAGEAVHLAQSKTRQKSFLHQDVRRRTGRRRTGAGSVGHAGRQSGFVQGRRQRFAPGRHFHRRSDLAEDVVGQFFRQHDGRGVGVAGGQRREHRGVDDAQPVDAMDAAVMVDHRHLVHPHAAGGTGVESGAGVVADPGFQLGIALQVLAGAELLAAQFVPGALGDHFPGLAQAFAQLLQVARRGEEVQADQRIGLGILRGQGDAATTGRAHDAGEVLEARGDARLAAVELAHHGEKFVLQVGVLDLVVATEERPHLEVVGRPQATARGHPARPDEQPPERRQRAGRRHTLLGRRILDRHGHVVLQVLADPGQVVAQLDAEGLELVLITDAGEQQQLRRTEGTGTEDHFLGGMADLLDAIDLVLHPDRGLAGEHQAGDEGAAFHHQVVAPGGRVQVATRGAPALALVGRGLGHVDSFLALAVLVRVQAQAVVLAGAEEGLRPGTTTEVVRATVEGLHLLEVRQAVAVRPVGQRGRRPAVEVQRVAADEDHAVDRRRTAKHPATVLVAAVAVQARLGLALEAPVETLAFQGQAQGGGHLQDHAIVARPGLQQQDPGGAFGAEAVGHHAPRRPGTDHDVIELVLAHLPRLIISVGSRSSSLRNTAAGLLANALTAEDDPPTLLHARLDVAEDVVHVLLVDQRTDARAFDQRIADGPGLEVLDQRFQQPALDLLMDQQARTGAAVFALAEENADGQLLDDRLQVIDIVHDDGRALAAQFEDDLLQVGLGGVLEEVAADFGGAGEAQAIHVRVATEGLADGLAETGDDVEYAGRDPGLGHQFGEAQGAEGGLLGGLDDQRVAAGQGRGAQGLDGVRQVSGQGVVYRLAVVQAFDQGQLLGVLLDQVGQAQQRTLALLRRQAGPAPVLERRLGGRYRHLDIRRVALGDAGEDFTVGRVDGSEGLSVQGIDEASIDKGPGLEALGLGPLGEVGAKSVGHAVSSLLDR</sequence>
<proteinExistence type="predicted"/>
<feature type="region of interest" description="Disordered" evidence="1">
    <location>
        <begin position="136"/>
        <end position="172"/>
    </location>
</feature>
<comment type="caution">
    <text evidence="2">The sequence shown here is derived from an EMBL/GenBank/DDBJ whole genome shotgun (WGS) entry which is preliminary data.</text>
</comment>
<name>A0A2A2K290_9BILA</name>
<protein>
    <submittedName>
        <fullName evidence="2">Uncharacterized protein</fullName>
    </submittedName>
</protein>
<gene>
    <name evidence="2" type="ORF">WR25_12604</name>
</gene>
<organism evidence="2 3">
    <name type="scientific">Diploscapter pachys</name>
    <dbReference type="NCBI Taxonomy" id="2018661"/>
    <lineage>
        <taxon>Eukaryota</taxon>
        <taxon>Metazoa</taxon>
        <taxon>Ecdysozoa</taxon>
        <taxon>Nematoda</taxon>
        <taxon>Chromadorea</taxon>
        <taxon>Rhabditida</taxon>
        <taxon>Rhabditina</taxon>
        <taxon>Rhabditomorpha</taxon>
        <taxon>Rhabditoidea</taxon>
        <taxon>Rhabditidae</taxon>
        <taxon>Diploscapter</taxon>
    </lineage>
</organism>
<reference evidence="2 3" key="1">
    <citation type="journal article" date="2017" name="Curr. Biol.">
        <title>Genome architecture and evolution of a unichromosomal asexual nematode.</title>
        <authorList>
            <person name="Fradin H."/>
            <person name="Zegar C."/>
            <person name="Gutwein M."/>
            <person name="Lucas J."/>
            <person name="Kovtun M."/>
            <person name="Corcoran D."/>
            <person name="Baugh L.R."/>
            <person name="Kiontke K."/>
            <person name="Gunsalus K."/>
            <person name="Fitch D.H."/>
            <person name="Piano F."/>
        </authorList>
    </citation>
    <scope>NUCLEOTIDE SEQUENCE [LARGE SCALE GENOMIC DNA]</scope>
    <source>
        <strain evidence="2">PF1309</strain>
    </source>
</reference>
<evidence type="ECO:0000256" key="1">
    <source>
        <dbReference type="SAM" id="MobiDB-lite"/>
    </source>
</evidence>
<feature type="compositionally biased region" description="Basic and acidic residues" evidence="1">
    <location>
        <begin position="398"/>
        <end position="409"/>
    </location>
</feature>
<dbReference type="AlphaFoldDB" id="A0A2A2K290"/>
<evidence type="ECO:0000313" key="2">
    <source>
        <dbReference type="EMBL" id="PAV68055.1"/>
    </source>
</evidence>
<feature type="region of interest" description="Disordered" evidence="1">
    <location>
        <begin position="384"/>
        <end position="413"/>
    </location>
</feature>
<evidence type="ECO:0000313" key="3">
    <source>
        <dbReference type="Proteomes" id="UP000218231"/>
    </source>
</evidence>
<feature type="region of interest" description="Disordered" evidence="1">
    <location>
        <begin position="1"/>
        <end position="21"/>
    </location>
</feature>
<accession>A0A2A2K290</accession>
<keyword evidence="3" id="KW-1185">Reference proteome</keyword>
<dbReference type="Proteomes" id="UP000218231">
    <property type="component" value="Unassembled WGS sequence"/>
</dbReference>